<keyword evidence="4" id="KW-1185">Reference proteome</keyword>
<dbReference type="InterPro" id="IPR000403">
    <property type="entry name" value="PI3/4_kinase_cat_dom"/>
</dbReference>
<dbReference type="PROSITE" id="PS50290">
    <property type="entry name" value="PI3_4_KINASE_3"/>
    <property type="match status" value="1"/>
</dbReference>
<feature type="domain" description="PI3K/PI4K catalytic" evidence="2">
    <location>
        <begin position="270"/>
        <end position="309"/>
    </location>
</feature>
<organism evidence="3 4">
    <name type="scientific">Astrephomene gubernaculifera</name>
    <dbReference type="NCBI Taxonomy" id="47775"/>
    <lineage>
        <taxon>Eukaryota</taxon>
        <taxon>Viridiplantae</taxon>
        <taxon>Chlorophyta</taxon>
        <taxon>core chlorophytes</taxon>
        <taxon>Chlorophyceae</taxon>
        <taxon>CS clade</taxon>
        <taxon>Chlamydomonadales</taxon>
        <taxon>Astrephomenaceae</taxon>
        <taxon>Astrephomene</taxon>
    </lineage>
</organism>
<sequence length="309" mass="32164">WEVFKARITHALNRCDVEGAARVWGQEAWPSLLGNFLTTATSANAAPAAAVANSPAAPLSRRQAASGTAVSAAEPYNLAFVRRYRSAFEDAFGGPGGDKLKQLAQRALQQHQQRPPGQGDDPRVAAGRAAVRAFLSAANAAGPGNARAGGHAQWEALQAAGTRSLSLLSPWFGRYEQAVADAGAVGGYGGYGAVQDCRTELLLPSMAFATANAPPPPLRSSRGRRPNGSRGGSTGGVARRGSAAAGGEEEAWLLPALGCEDLAPVTVVGFGRLVSVFGSKQRPKLLTMYCSDLSSRQWVVKGGEDVRLD</sequence>
<gene>
    <name evidence="3" type="ORF">Agub_g6703</name>
</gene>
<feature type="non-terminal residue" evidence="3">
    <location>
        <position position="309"/>
    </location>
</feature>
<feature type="non-terminal residue" evidence="3">
    <location>
        <position position="1"/>
    </location>
</feature>
<protein>
    <recommendedName>
        <fullName evidence="2">PI3K/PI4K catalytic domain-containing protein</fullName>
    </recommendedName>
</protein>
<evidence type="ECO:0000313" key="4">
    <source>
        <dbReference type="Proteomes" id="UP001054857"/>
    </source>
</evidence>
<proteinExistence type="predicted"/>
<accession>A0AAD3HM26</accession>
<dbReference type="AlphaFoldDB" id="A0AAD3HM26"/>
<reference evidence="3 4" key="1">
    <citation type="journal article" date="2021" name="Sci. Rep.">
        <title>Genome sequencing of the multicellular alga Astrephomene provides insights into convergent evolution of germ-soma differentiation.</title>
        <authorList>
            <person name="Yamashita S."/>
            <person name="Yamamoto K."/>
            <person name="Matsuzaki R."/>
            <person name="Suzuki S."/>
            <person name="Yamaguchi H."/>
            <person name="Hirooka S."/>
            <person name="Minakuchi Y."/>
            <person name="Miyagishima S."/>
            <person name="Kawachi M."/>
            <person name="Toyoda A."/>
            <person name="Nozaki H."/>
        </authorList>
    </citation>
    <scope>NUCLEOTIDE SEQUENCE [LARGE SCALE GENOMIC DNA]</scope>
    <source>
        <strain evidence="3 4">NIES-4017</strain>
    </source>
</reference>
<dbReference type="Proteomes" id="UP001054857">
    <property type="component" value="Unassembled WGS sequence"/>
</dbReference>
<dbReference type="EMBL" id="BMAR01000009">
    <property type="protein sequence ID" value="GFR45335.1"/>
    <property type="molecule type" value="Genomic_DNA"/>
</dbReference>
<feature type="region of interest" description="Disordered" evidence="1">
    <location>
        <begin position="212"/>
        <end position="241"/>
    </location>
</feature>
<evidence type="ECO:0000313" key="3">
    <source>
        <dbReference type="EMBL" id="GFR45335.1"/>
    </source>
</evidence>
<evidence type="ECO:0000256" key="1">
    <source>
        <dbReference type="SAM" id="MobiDB-lite"/>
    </source>
</evidence>
<feature type="compositionally biased region" description="Low complexity" evidence="1">
    <location>
        <begin position="103"/>
        <end position="116"/>
    </location>
</feature>
<name>A0AAD3HM26_9CHLO</name>
<evidence type="ECO:0000259" key="2">
    <source>
        <dbReference type="PROSITE" id="PS50290"/>
    </source>
</evidence>
<comment type="caution">
    <text evidence="3">The sequence shown here is derived from an EMBL/GenBank/DDBJ whole genome shotgun (WGS) entry which is preliminary data.</text>
</comment>
<feature type="region of interest" description="Disordered" evidence="1">
    <location>
        <begin position="103"/>
        <end position="123"/>
    </location>
</feature>
<dbReference type="Gene3D" id="3.30.1010.10">
    <property type="entry name" value="Phosphatidylinositol 3-kinase Catalytic Subunit, Chain A, domain 4"/>
    <property type="match status" value="1"/>
</dbReference>